<keyword evidence="3" id="KW-1185">Reference proteome</keyword>
<dbReference type="RefSeq" id="WP_037774921.1">
    <property type="nucleotide sequence ID" value="NZ_CP032229.1"/>
</dbReference>
<sequence length="110" mass="11204">MMRKLLAGAATTVVAAAGLVFAAPAQAAPSDTAQVRAINCHAAESVRIRKSATTSSAALGLFPKGAGADCGGAIEGGTFTACGYKNGYFWIAINYQGIKGYVALYCITRP</sequence>
<feature type="chain" id="PRO_5020769233" description="SH3 domain-containing protein" evidence="1">
    <location>
        <begin position="28"/>
        <end position="110"/>
    </location>
</feature>
<dbReference type="STRING" id="73044.GCA_000725795_02799"/>
<dbReference type="AlphaFoldDB" id="A0A4P6TXI2"/>
<gene>
    <name evidence="2" type="ORF">D0Z67_19045</name>
</gene>
<dbReference type="OrthoDB" id="4324835at2"/>
<reference evidence="2 3" key="1">
    <citation type="submission" date="2018-08" db="EMBL/GenBank/DDBJ databases">
        <title>The complete genome sequence of Streptomyces seoulensis, a pioneer strain for nickel superoxide dismutase discovery.</title>
        <authorList>
            <person name="Shin J."/>
            <person name="Lee J.-S."/>
            <person name="Lee E.-J."/>
            <person name="Youn H.-D."/>
        </authorList>
    </citation>
    <scope>NUCLEOTIDE SEQUENCE [LARGE SCALE GENOMIC DNA]</scope>
    <source>
        <strain evidence="2 3">KCTC 9819</strain>
    </source>
</reference>
<keyword evidence="1" id="KW-0732">Signal</keyword>
<dbReference type="Proteomes" id="UP000292547">
    <property type="component" value="Chromosome"/>
</dbReference>
<dbReference type="EMBL" id="CP032229">
    <property type="protein sequence ID" value="QBJ92180.1"/>
    <property type="molecule type" value="Genomic_DNA"/>
</dbReference>
<dbReference type="KEGG" id="sseo:D0Z67_19045"/>
<dbReference type="Gene3D" id="2.30.30.40">
    <property type="entry name" value="SH3 Domains"/>
    <property type="match status" value="1"/>
</dbReference>
<organism evidence="2 3">
    <name type="scientific">Streptomyces seoulensis</name>
    <dbReference type="NCBI Taxonomy" id="73044"/>
    <lineage>
        <taxon>Bacteria</taxon>
        <taxon>Bacillati</taxon>
        <taxon>Actinomycetota</taxon>
        <taxon>Actinomycetes</taxon>
        <taxon>Kitasatosporales</taxon>
        <taxon>Streptomycetaceae</taxon>
        <taxon>Streptomyces</taxon>
    </lineage>
</organism>
<evidence type="ECO:0008006" key="4">
    <source>
        <dbReference type="Google" id="ProtNLM"/>
    </source>
</evidence>
<evidence type="ECO:0000256" key="1">
    <source>
        <dbReference type="SAM" id="SignalP"/>
    </source>
</evidence>
<proteinExistence type="predicted"/>
<dbReference type="GeneID" id="300101008"/>
<protein>
    <recommendedName>
        <fullName evidence="4">SH3 domain-containing protein</fullName>
    </recommendedName>
</protein>
<evidence type="ECO:0000313" key="3">
    <source>
        <dbReference type="Proteomes" id="UP000292547"/>
    </source>
</evidence>
<feature type="signal peptide" evidence="1">
    <location>
        <begin position="1"/>
        <end position="27"/>
    </location>
</feature>
<evidence type="ECO:0000313" key="2">
    <source>
        <dbReference type="EMBL" id="QBJ92180.1"/>
    </source>
</evidence>
<accession>A0A4P6TXI2</accession>
<name>A0A4P6TXI2_STRSO</name>